<feature type="region of interest" description="Disordered" evidence="1">
    <location>
        <begin position="383"/>
        <end position="406"/>
    </location>
</feature>
<dbReference type="AlphaFoldDB" id="A0A0H2RU92"/>
<organism evidence="2 3">
    <name type="scientific">Schizopora paradoxa</name>
    <dbReference type="NCBI Taxonomy" id="27342"/>
    <lineage>
        <taxon>Eukaryota</taxon>
        <taxon>Fungi</taxon>
        <taxon>Dikarya</taxon>
        <taxon>Basidiomycota</taxon>
        <taxon>Agaricomycotina</taxon>
        <taxon>Agaricomycetes</taxon>
        <taxon>Hymenochaetales</taxon>
        <taxon>Schizoporaceae</taxon>
        <taxon>Schizopora</taxon>
    </lineage>
</organism>
<reference evidence="2 3" key="1">
    <citation type="submission" date="2015-04" db="EMBL/GenBank/DDBJ databases">
        <title>Complete genome sequence of Schizopora paradoxa KUC8140, a cosmopolitan wood degrader in East Asia.</title>
        <authorList>
            <consortium name="DOE Joint Genome Institute"/>
            <person name="Min B."/>
            <person name="Park H."/>
            <person name="Jang Y."/>
            <person name="Kim J.-J."/>
            <person name="Kim K.H."/>
            <person name="Pangilinan J."/>
            <person name="Lipzen A."/>
            <person name="Riley R."/>
            <person name="Grigoriev I.V."/>
            <person name="Spatafora J.W."/>
            <person name="Choi I.-G."/>
        </authorList>
    </citation>
    <scope>NUCLEOTIDE SEQUENCE [LARGE SCALE GENOMIC DNA]</scope>
    <source>
        <strain evidence="2 3">KUC8140</strain>
    </source>
</reference>
<dbReference type="InParanoid" id="A0A0H2RU92"/>
<accession>A0A0H2RU92</accession>
<name>A0A0H2RU92_9AGAM</name>
<proteinExistence type="predicted"/>
<sequence>MILPILSGFFFPLPDPPLPPLPLLSIPAAAAAPYCGPRPSVLYPPYPLPLLDAGGGVHGASCIRSRPPPGERLPLSSLPELLRRRRDPRLLTTMLVVVEALCWLLLLRWWWSMSKRGWWTSGDAGNWLESVNGGLERLEIVFGTSWRYWVVVKQAKIQLSNTLSDTLRHSFYLTQVPESRWRHFEFSTSPPTISCPPTSTDDISTTTSPYRLKFTHRRDGLPEKCCPPSFSPQLLTNPRRRRLNLPQRRPSLPTNNVTGTARDPCPVLLWVLTARMCNGEMGDDVVSEKQGVEFLLIKYGMLALGGPTFSMSWRPGETRRLASQGIMYTPSNPTNDGTHSAPDSFSVFAEIGRAAHTASRWDASPLNAPVFRFLAPRETRQVKSAYMHRPPAKDDERRIPRHARPT</sequence>
<evidence type="ECO:0000313" key="3">
    <source>
        <dbReference type="Proteomes" id="UP000053477"/>
    </source>
</evidence>
<evidence type="ECO:0000256" key="1">
    <source>
        <dbReference type="SAM" id="MobiDB-lite"/>
    </source>
</evidence>
<protein>
    <submittedName>
        <fullName evidence="2">Uncharacterized protein</fullName>
    </submittedName>
</protein>
<dbReference type="EMBL" id="KQ085927">
    <property type="protein sequence ID" value="KLO15590.1"/>
    <property type="molecule type" value="Genomic_DNA"/>
</dbReference>
<evidence type="ECO:0000313" key="2">
    <source>
        <dbReference type="EMBL" id="KLO15590.1"/>
    </source>
</evidence>
<gene>
    <name evidence="2" type="ORF">SCHPADRAFT_938572</name>
</gene>
<dbReference type="Proteomes" id="UP000053477">
    <property type="component" value="Unassembled WGS sequence"/>
</dbReference>
<keyword evidence="3" id="KW-1185">Reference proteome</keyword>